<dbReference type="GO" id="GO:0070773">
    <property type="term" value="F:protein-N-terminal glutamine amidohydrolase activity"/>
    <property type="evidence" value="ECO:0007669"/>
    <property type="project" value="InterPro"/>
</dbReference>
<dbReference type="OrthoDB" id="201515at2759"/>
<evidence type="ECO:0000313" key="2">
    <source>
        <dbReference type="EMBL" id="CAD8049722.1"/>
    </source>
</evidence>
<reference evidence="2" key="1">
    <citation type="submission" date="2021-01" db="EMBL/GenBank/DDBJ databases">
        <authorList>
            <consortium name="Genoscope - CEA"/>
            <person name="William W."/>
        </authorList>
    </citation>
    <scope>NUCLEOTIDE SEQUENCE</scope>
</reference>
<gene>
    <name evidence="2" type="ORF">PSON_ATCC_30995.1.T0040282</name>
</gene>
<name>A0A8S1KAH9_9CILI</name>
<dbReference type="PANTHER" id="PTHR11750">
    <property type="entry name" value="PROTEIN N-TERMINAL AMIDASE"/>
    <property type="match status" value="1"/>
</dbReference>
<dbReference type="PROSITE" id="PS50263">
    <property type="entry name" value="CN_HYDROLASE"/>
    <property type="match status" value="1"/>
</dbReference>
<evidence type="ECO:0000313" key="3">
    <source>
        <dbReference type="Proteomes" id="UP000692954"/>
    </source>
</evidence>
<organism evidence="2 3">
    <name type="scientific">Paramecium sonneborni</name>
    <dbReference type="NCBI Taxonomy" id="65129"/>
    <lineage>
        <taxon>Eukaryota</taxon>
        <taxon>Sar</taxon>
        <taxon>Alveolata</taxon>
        <taxon>Ciliophora</taxon>
        <taxon>Intramacronucleata</taxon>
        <taxon>Oligohymenophorea</taxon>
        <taxon>Peniculida</taxon>
        <taxon>Parameciidae</taxon>
        <taxon>Paramecium</taxon>
    </lineage>
</organism>
<dbReference type="InterPro" id="IPR003010">
    <property type="entry name" value="C-N_Hydrolase"/>
</dbReference>
<comment type="caution">
    <text evidence="2">The sequence shown here is derived from an EMBL/GenBank/DDBJ whole genome shotgun (WGS) entry which is preliminary data.</text>
</comment>
<dbReference type="EMBL" id="CAJJDN010000004">
    <property type="protein sequence ID" value="CAD8049722.1"/>
    <property type="molecule type" value="Genomic_DNA"/>
</dbReference>
<dbReference type="GO" id="GO:0008418">
    <property type="term" value="F:protein-N-terminal asparagine amidohydrolase activity"/>
    <property type="evidence" value="ECO:0007669"/>
    <property type="project" value="InterPro"/>
</dbReference>
<dbReference type="GO" id="GO:0030163">
    <property type="term" value="P:protein catabolic process"/>
    <property type="evidence" value="ECO:0007669"/>
    <property type="project" value="TreeGrafter"/>
</dbReference>
<dbReference type="PANTHER" id="PTHR11750:SF26">
    <property type="entry name" value="PROTEIN N-TERMINAL AMIDASE"/>
    <property type="match status" value="1"/>
</dbReference>
<dbReference type="InterPro" id="IPR039703">
    <property type="entry name" value="Nta1"/>
</dbReference>
<accession>A0A8S1KAH9</accession>
<keyword evidence="3" id="KW-1185">Reference proteome</keyword>
<feature type="domain" description="CN hydrolase" evidence="1">
    <location>
        <begin position="7"/>
        <end position="274"/>
    </location>
</feature>
<evidence type="ECO:0000259" key="1">
    <source>
        <dbReference type="PROSITE" id="PS50263"/>
    </source>
</evidence>
<dbReference type="Pfam" id="PF00795">
    <property type="entry name" value="CN_hydrolase"/>
    <property type="match status" value="1"/>
</dbReference>
<dbReference type="Proteomes" id="UP000692954">
    <property type="component" value="Unassembled WGS sequence"/>
</dbReference>
<proteinExistence type="predicted"/>
<protein>
    <recommendedName>
        <fullName evidence="1">CN hydrolase domain-containing protein</fullName>
    </recommendedName>
</protein>
<sequence length="274" mass="31916">MNQTIQVKVLIGQINNNYNFQGNINRINVSLQKYTQKDEIDILVFPEMALIGYYYPDKTAIKPFLEQYAQGPTYEFCKQIAQRLKCYVACGYAEIDGDKLYNSAVVVNRKGEAILNVRKKHLFETDKTWANEGQEFKCLEIQTTKGQTIKFAFGICMDLNPWEFKDNSKFELADFCIQNQVDGLIFMAAWNDHEPDNDDNKGILQYWLWRLKPIRDGKQNNYNKKFIFICADKVGKDEKTQYMGSSCLIKLNPTKLIQDLQKKQESYLICNVQL</sequence>
<dbReference type="AlphaFoldDB" id="A0A8S1KAH9"/>